<feature type="domain" description="Ferrous iron transporter FeoA-like" evidence="1">
    <location>
        <begin position="3"/>
        <end position="75"/>
    </location>
</feature>
<dbReference type="InterPro" id="IPR052713">
    <property type="entry name" value="FeoA"/>
</dbReference>
<dbReference type="Proteomes" id="UP000726170">
    <property type="component" value="Unassembled WGS sequence"/>
</dbReference>
<organism evidence="2 3">
    <name type="scientific">Clostridium mobile</name>
    <dbReference type="NCBI Taxonomy" id="2841512"/>
    <lineage>
        <taxon>Bacteria</taxon>
        <taxon>Bacillati</taxon>
        <taxon>Bacillota</taxon>
        <taxon>Clostridia</taxon>
        <taxon>Eubacteriales</taxon>
        <taxon>Clostridiaceae</taxon>
        <taxon>Clostridium</taxon>
    </lineage>
</organism>
<name>A0ABS6EJP0_9CLOT</name>
<evidence type="ECO:0000259" key="1">
    <source>
        <dbReference type="SMART" id="SM00899"/>
    </source>
</evidence>
<sequence length="75" mass="8251">MVKKLTEIGIGTNAKVEGICKDSRFKRRLMDMGIIPGVNISVTGKAPLGDPIEILIRGYKLTLRKNEANDIQVIV</sequence>
<gene>
    <name evidence="2" type="ORF">KQI86_09980</name>
</gene>
<dbReference type="PANTHER" id="PTHR42954:SF2">
    <property type="entry name" value="FE(2+) TRANSPORT PROTEIN A"/>
    <property type="match status" value="1"/>
</dbReference>
<protein>
    <submittedName>
        <fullName evidence="2">Ferrous iron transport protein A</fullName>
    </submittedName>
</protein>
<reference evidence="2 3" key="1">
    <citation type="submission" date="2021-06" db="EMBL/GenBank/DDBJ databases">
        <authorList>
            <person name="Sun Q."/>
            <person name="Li D."/>
        </authorList>
    </citation>
    <scope>NUCLEOTIDE SEQUENCE [LARGE SCALE GENOMIC DNA]</scope>
    <source>
        <strain evidence="2 3">MSJ-11</strain>
    </source>
</reference>
<proteinExistence type="predicted"/>
<keyword evidence="3" id="KW-1185">Reference proteome</keyword>
<dbReference type="PANTHER" id="PTHR42954">
    <property type="entry name" value="FE(2+) TRANSPORT PROTEIN A"/>
    <property type="match status" value="1"/>
</dbReference>
<dbReference type="Pfam" id="PF04023">
    <property type="entry name" value="FeoA"/>
    <property type="match status" value="1"/>
</dbReference>
<evidence type="ECO:0000313" key="3">
    <source>
        <dbReference type="Proteomes" id="UP000726170"/>
    </source>
</evidence>
<comment type="caution">
    <text evidence="2">The sequence shown here is derived from an EMBL/GenBank/DDBJ whole genome shotgun (WGS) entry which is preliminary data.</text>
</comment>
<dbReference type="RefSeq" id="WP_216439123.1">
    <property type="nucleotide sequence ID" value="NZ_JAHLQF010000002.1"/>
</dbReference>
<dbReference type="InterPro" id="IPR007167">
    <property type="entry name" value="Fe-transptr_FeoA-like"/>
</dbReference>
<dbReference type="SMART" id="SM00899">
    <property type="entry name" value="FeoA"/>
    <property type="match status" value="1"/>
</dbReference>
<dbReference type="EMBL" id="JAHLQF010000002">
    <property type="protein sequence ID" value="MBU5484660.1"/>
    <property type="molecule type" value="Genomic_DNA"/>
</dbReference>
<accession>A0ABS6EJP0</accession>
<evidence type="ECO:0000313" key="2">
    <source>
        <dbReference type="EMBL" id="MBU5484660.1"/>
    </source>
</evidence>